<proteinExistence type="predicted"/>
<dbReference type="InterPro" id="IPR050266">
    <property type="entry name" value="AB_hydrolase_sf"/>
</dbReference>
<sequence>MYYEVQGNLDADKTLVFLGGLSQSTIAWTGYLPSLKANYRIVLVDLIFQGQSDAPAEARSFEDHANDVKHLLDALKFDNIYLIGISYGGAVSLRLLVNYPQAVTKSVIMASFAHKPPMFDAFGVSWFSALQSGGYPLMLDVMLPAVLGRSYFENPLIPIEVIKNGRRDLHLPTTNLMKLMQATAESGDYRKELAKIKVPVRVIVGEEDILCTPAINQAIADHIPTSDMKRIPKAGHTLNLEAIPQTMKLIIDFVESEVAV</sequence>
<dbReference type="ESTHER" id="9sphi-a1zvu6">
    <property type="family name" value="6_AlphaBeta_hydrolase"/>
</dbReference>
<organism evidence="2 3">
    <name type="scientific">Microscilla marina ATCC 23134</name>
    <dbReference type="NCBI Taxonomy" id="313606"/>
    <lineage>
        <taxon>Bacteria</taxon>
        <taxon>Pseudomonadati</taxon>
        <taxon>Bacteroidota</taxon>
        <taxon>Cytophagia</taxon>
        <taxon>Cytophagales</taxon>
        <taxon>Microscillaceae</taxon>
        <taxon>Microscilla</taxon>
    </lineage>
</organism>
<dbReference type="GO" id="GO:0046464">
    <property type="term" value="P:acylglycerol catabolic process"/>
    <property type="evidence" value="ECO:0007669"/>
    <property type="project" value="TreeGrafter"/>
</dbReference>
<dbReference type="InterPro" id="IPR029058">
    <property type="entry name" value="AB_hydrolase_fold"/>
</dbReference>
<evidence type="ECO:0000259" key="1">
    <source>
        <dbReference type="Pfam" id="PF00561"/>
    </source>
</evidence>
<dbReference type="Proteomes" id="UP000004095">
    <property type="component" value="Unassembled WGS sequence"/>
</dbReference>
<dbReference type="GO" id="GO:0016020">
    <property type="term" value="C:membrane"/>
    <property type="evidence" value="ECO:0007669"/>
    <property type="project" value="TreeGrafter"/>
</dbReference>
<evidence type="ECO:0000313" key="2">
    <source>
        <dbReference type="EMBL" id="EAY25523.1"/>
    </source>
</evidence>
<protein>
    <submittedName>
        <fullName evidence="2">Hydrolase, alpha/beta fold family, putative</fullName>
    </submittedName>
</protein>
<keyword evidence="2" id="KW-0378">Hydrolase</keyword>
<dbReference type="Gene3D" id="3.40.50.1820">
    <property type="entry name" value="alpha/beta hydrolase"/>
    <property type="match status" value="1"/>
</dbReference>
<dbReference type="PANTHER" id="PTHR43798:SF33">
    <property type="entry name" value="HYDROLASE, PUTATIVE (AFU_ORTHOLOGUE AFUA_2G14860)-RELATED"/>
    <property type="match status" value="1"/>
</dbReference>
<dbReference type="eggNOG" id="COG2267">
    <property type="taxonomic scope" value="Bacteria"/>
</dbReference>
<dbReference type="InterPro" id="IPR000073">
    <property type="entry name" value="AB_hydrolase_1"/>
</dbReference>
<accession>A1ZVU6</accession>
<dbReference type="SUPFAM" id="SSF53474">
    <property type="entry name" value="alpha/beta-Hydrolases"/>
    <property type="match status" value="1"/>
</dbReference>
<dbReference type="Pfam" id="PF00561">
    <property type="entry name" value="Abhydrolase_1"/>
    <property type="match status" value="1"/>
</dbReference>
<evidence type="ECO:0000313" key="3">
    <source>
        <dbReference type="Proteomes" id="UP000004095"/>
    </source>
</evidence>
<dbReference type="AlphaFoldDB" id="A1ZVU6"/>
<keyword evidence="3" id="KW-1185">Reference proteome</keyword>
<dbReference type="PANTHER" id="PTHR43798">
    <property type="entry name" value="MONOACYLGLYCEROL LIPASE"/>
    <property type="match status" value="1"/>
</dbReference>
<dbReference type="EMBL" id="AAWS01000047">
    <property type="protein sequence ID" value="EAY25523.1"/>
    <property type="molecule type" value="Genomic_DNA"/>
</dbReference>
<dbReference type="GO" id="GO:0047372">
    <property type="term" value="F:monoacylglycerol lipase activity"/>
    <property type="evidence" value="ECO:0007669"/>
    <property type="project" value="TreeGrafter"/>
</dbReference>
<feature type="domain" description="AB hydrolase-1" evidence="1">
    <location>
        <begin position="14"/>
        <end position="118"/>
    </location>
</feature>
<gene>
    <name evidence="2" type="ORF">M23134_06222</name>
</gene>
<comment type="caution">
    <text evidence="2">The sequence shown here is derived from an EMBL/GenBank/DDBJ whole genome shotgun (WGS) entry which is preliminary data.</text>
</comment>
<dbReference type="PRINTS" id="PR00111">
    <property type="entry name" value="ABHYDROLASE"/>
</dbReference>
<reference evidence="2 3" key="1">
    <citation type="submission" date="2007-01" db="EMBL/GenBank/DDBJ databases">
        <authorList>
            <person name="Haygood M."/>
            <person name="Podell S."/>
            <person name="Anderson C."/>
            <person name="Hopkinson B."/>
            <person name="Roe K."/>
            <person name="Barbeau K."/>
            <person name="Gaasterland T."/>
            <person name="Ferriera S."/>
            <person name="Johnson J."/>
            <person name="Kravitz S."/>
            <person name="Beeson K."/>
            <person name="Sutton G."/>
            <person name="Rogers Y.-H."/>
            <person name="Friedman R."/>
            <person name="Frazier M."/>
            <person name="Venter J.C."/>
        </authorList>
    </citation>
    <scope>NUCLEOTIDE SEQUENCE [LARGE SCALE GENOMIC DNA]</scope>
    <source>
        <strain evidence="2 3">ATCC 23134</strain>
    </source>
</reference>
<name>A1ZVU6_MICM2</name>